<evidence type="ECO:0000313" key="8">
    <source>
        <dbReference type="EMBL" id="CAG8980390.1"/>
    </source>
</evidence>
<dbReference type="EMBL" id="CAJVRM010000385">
    <property type="protein sequence ID" value="CAG8980390.1"/>
    <property type="molecule type" value="Genomic_DNA"/>
</dbReference>
<comment type="caution">
    <text evidence="8">The sequence shown here is derived from an EMBL/GenBank/DDBJ whole genome shotgun (WGS) entry which is preliminary data.</text>
</comment>
<evidence type="ECO:0000256" key="1">
    <source>
        <dbReference type="ARBA" id="ARBA00009431"/>
    </source>
</evidence>
<keyword evidence="7" id="KW-0732">Signal</keyword>
<evidence type="ECO:0000256" key="2">
    <source>
        <dbReference type="ARBA" id="ARBA00022645"/>
    </source>
</evidence>
<proteinExistence type="inferred from homology"/>
<name>A0A9N9LSB2_9HELO</name>
<feature type="region of interest" description="Disordered" evidence="6">
    <location>
        <begin position="556"/>
        <end position="576"/>
    </location>
</feature>
<dbReference type="PANTHER" id="PTHR11802">
    <property type="entry name" value="SERINE PROTEASE FAMILY S10 SERINE CARBOXYPEPTIDASE"/>
    <property type="match status" value="1"/>
</dbReference>
<protein>
    <recommendedName>
        <fullName evidence="10">Serine carboxypeptidase</fullName>
    </recommendedName>
</protein>
<dbReference type="Pfam" id="PF00450">
    <property type="entry name" value="Peptidase_S10"/>
    <property type="match status" value="1"/>
</dbReference>
<comment type="similarity">
    <text evidence="1">Belongs to the peptidase S10 family.</text>
</comment>
<dbReference type="AlphaFoldDB" id="A0A9N9LSB2"/>
<dbReference type="Gene3D" id="3.40.50.1820">
    <property type="entry name" value="alpha/beta hydrolase"/>
    <property type="match status" value="1"/>
</dbReference>
<dbReference type="InterPro" id="IPR029058">
    <property type="entry name" value="AB_hydrolase_fold"/>
</dbReference>
<dbReference type="Proteomes" id="UP000701801">
    <property type="component" value="Unassembled WGS sequence"/>
</dbReference>
<dbReference type="InterPro" id="IPR001563">
    <property type="entry name" value="Peptidase_S10"/>
</dbReference>
<evidence type="ECO:0000313" key="9">
    <source>
        <dbReference type="Proteomes" id="UP000701801"/>
    </source>
</evidence>
<organism evidence="8 9">
    <name type="scientific">Hymenoscyphus albidus</name>
    <dbReference type="NCBI Taxonomy" id="595503"/>
    <lineage>
        <taxon>Eukaryota</taxon>
        <taxon>Fungi</taxon>
        <taxon>Dikarya</taxon>
        <taxon>Ascomycota</taxon>
        <taxon>Pezizomycotina</taxon>
        <taxon>Leotiomycetes</taxon>
        <taxon>Helotiales</taxon>
        <taxon>Helotiaceae</taxon>
        <taxon>Hymenoscyphus</taxon>
    </lineage>
</organism>
<keyword evidence="9" id="KW-1185">Reference proteome</keyword>
<dbReference type="GO" id="GO:0006508">
    <property type="term" value="P:proteolysis"/>
    <property type="evidence" value="ECO:0007669"/>
    <property type="project" value="UniProtKB-KW"/>
</dbReference>
<keyword evidence="2" id="KW-0121">Carboxypeptidase</keyword>
<dbReference type="PANTHER" id="PTHR11802:SF64">
    <property type="entry name" value="CARBOXYPEPTIDASE"/>
    <property type="match status" value="1"/>
</dbReference>
<sequence length="596" mass="65613">MVSSALLSLTLVASKVASQFVNPPTDLITKLGSAGIQVRYKEVPTGICELDPEVRSFAGYADVEKDQHIFFWFFAARNNSDNGVDPLEAPLTVWINGGPGSSSMIGLFEENGPCRIDSDGNVYNNPYSWSSVSNMLCKFMKTRYVNILMLTYTTDIDHPAQVGFSYSIPINGYTDGGSIVSLPDNICPEHAGENCGTFSYPNLTLTANSTANAAPSFWKTIQGFMGAFPEYSRNGFHFATESYGGHYGPIFNEYIEEQNAKNIPGAQNVSLETVLIGNGWYDPLLQYQAYYNFTISPGNTYDFDPFNASVKAEMYNNLYGAGNCVDQIKDCTARGLDSICAAADNFCADMVENIYDKYTGRDEYDLRQLVPDPFPYRYYTDYLRTERVQQAIGAYQNYSGYSSAVGRAFAATGDDSREAGTVEALRKLVEQGVNTVLFAGDADYNCNWLGSEAVAEEVNIPGYSSAGYTNITTSDSITHGQVKQSGLFSFSRIYESGHEVPFYQPLVALELFDRAIRGKDIATGSVEAKSGYITNGTAKSTYRERNGTISFAVLPPNSTYNTTTNRPDVGDDTSKLRKRGEGLLSPRKRFMLSMEL</sequence>
<accession>A0A9N9LSB2</accession>
<keyword evidence="3" id="KW-0645">Protease</keyword>
<dbReference type="GO" id="GO:0004185">
    <property type="term" value="F:serine-type carboxypeptidase activity"/>
    <property type="evidence" value="ECO:0007669"/>
    <property type="project" value="InterPro"/>
</dbReference>
<reference evidence="8" key="1">
    <citation type="submission" date="2021-07" db="EMBL/GenBank/DDBJ databases">
        <authorList>
            <person name="Durling M."/>
        </authorList>
    </citation>
    <scope>NUCLEOTIDE SEQUENCE</scope>
</reference>
<dbReference type="SUPFAM" id="SSF53474">
    <property type="entry name" value="alpha/beta-Hydrolases"/>
    <property type="match status" value="1"/>
</dbReference>
<evidence type="ECO:0000256" key="4">
    <source>
        <dbReference type="ARBA" id="ARBA00022801"/>
    </source>
</evidence>
<dbReference type="OrthoDB" id="443318at2759"/>
<keyword evidence="5" id="KW-0325">Glycoprotein</keyword>
<dbReference type="PRINTS" id="PR00724">
    <property type="entry name" value="CRBOXYPTASEC"/>
</dbReference>
<feature type="signal peptide" evidence="7">
    <location>
        <begin position="1"/>
        <end position="18"/>
    </location>
</feature>
<keyword evidence="4" id="KW-0378">Hydrolase</keyword>
<evidence type="ECO:0000256" key="6">
    <source>
        <dbReference type="SAM" id="MobiDB-lite"/>
    </source>
</evidence>
<feature type="compositionally biased region" description="Polar residues" evidence="6">
    <location>
        <begin position="556"/>
        <end position="566"/>
    </location>
</feature>
<feature type="chain" id="PRO_5040104948" description="Serine carboxypeptidase" evidence="7">
    <location>
        <begin position="19"/>
        <end position="596"/>
    </location>
</feature>
<evidence type="ECO:0008006" key="10">
    <source>
        <dbReference type="Google" id="ProtNLM"/>
    </source>
</evidence>
<evidence type="ECO:0000256" key="3">
    <source>
        <dbReference type="ARBA" id="ARBA00022670"/>
    </source>
</evidence>
<gene>
    <name evidence="8" type="ORF">HYALB_00003954</name>
</gene>
<evidence type="ECO:0000256" key="5">
    <source>
        <dbReference type="ARBA" id="ARBA00023180"/>
    </source>
</evidence>
<dbReference type="GO" id="GO:0000324">
    <property type="term" value="C:fungal-type vacuole"/>
    <property type="evidence" value="ECO:0007669"/>
    <property type="project" value="TreeGrafter"/>
</dbReference>
<evidence type="ECO:0000256" key="7">
    <source>
        <dbReference type="SAM" id="SignalP"/>
    </source>
</evidence>